<sequence length="455" mass="50870">MEHLHESSLSRICVDQVCHCDWRITLQNCAESRAMTIVHGIHITLCGISVLLGLGLLIHRVGFKGHRLFDINMSKGCFRPKPIDCMVLFIVIFNALRLFSSAILIADIFPDMTSRSFIYEFPWQFGFGSFALYLIGIAQTLSDSHRVLASTWLPSARTVDFIGGYIFFSPFVINNIMSIVAGVMAERNLMIAQLFTRLLYIMWFVHCSTLCAAVIFAGVRLIAILREHLQKFNTSGPRYISVQTGIFKIRAVVTIIAICLMMFAIFLLLFGILRELIVVNIYGSVILGAVWNFLGVVATTGVLVAILINPKIDDNTDLGLKTSSAEKSGKENSQFATFSNFSAQEYSISHHDSSPQTGVKGTLSHNAFDELKLQQIQYQNVFQKHNNHQSPHSTIPEKQIAQMDVSPSGIPYDDFRYTGKNSGYQHHGQSHLDDDNAFDDGEHSQMDLVDYAAKA</sequence>
<dbReference type="Proteomes" id="UP000093000">
    <property type="component" value="Unassembled WGS sequence"/>
</dbReference>
<keyword evidence="2" id="KW-1133">Transmembrane helix</keyword>
<feature type="compositionally biased region" description="Basic and acidic residues" evidence="1">
    <location>
        <begin position="430"/>
        <end position="444"/>
    </location>
</feature>
<proteinExistence type="predicted"/>
<feature type="transmembrane region" description="Helical" evidence="2">
    <location>
        <begin position="83"/>
        <end position="109"/>
    </location>
</feature>
<dbReference type="InParanoid" id="A0A1C7N789"/>
<keyword evidence="2" id="KW-0812">Transmembrane</keyword>
<feature type="transmembrane region" description="Helical" evidence="2">
    <location>
        <begin position="285"/>
        <end position="308"/>
    </location>
</feature>
<gene>
    <name evidence="3" type="ORF">A0J61_06942</name>
</gene>
<feature type="region of interest" description="Disordered" evidence="1">
    <location>
        <begin position="405"/>
        <end position="444"/>
    </location>
</feature>
<feature type="transmembrane region" description="Helical" evidence="2">
    <location>
        <begin position="200"/>
        <end position="225"/>
    </location>
</feature>
<keyword evidence="4" id="KW-1185">Reference proteome</keyword>
<organism evidence="3 4">
    <name type="scientific">Choanephora cucurbitarum</name>
    <dbReference type="NCBI Taxonomy" id="101091"/>
    <lineage>
        <taxon>Eukaryota</taxon>
        <taxon>Fungi</taxon>
        <taxon>Fungi incertae sedis</taxon>
        <taxon>Mucoromycota</taxon>
        <taxon>Mucoromycotina</taxon>
        <taxon>Mucoromycetes</taxon>
        <taxon>Mucorales</taxon>
        <taxon>Mucorineae</taxon>
        <taxon>Choanephoraceae</taxon>
        <taxon>Choanephoroideae</taxon>
        <taxon>Choanephora</taxon>
    </lineage>
</organism>
<comment type="caution">
    <text evidence="3">The sequence shown here is derived from an EMBL/GenBank/DDBJ whole genome shotgun (WGS) entry which is preliminary data.</text>
</comment>
<protein>
    <submittedName>
        <fullName evidence="3">Uncharacterized protein</fullName>
    </submittedName>
</protein>
<feature type="transmembrane region" description="Helical" evidence="2">
    <location>
        <begin position="162"/>
        <end position="185"/>
    </location>
</feature>
<feature type="transmembrane region" description="Helical" evidence="2">
    <location>
        <begin position="121"/>
        <end position="141"/>
    </location>
</feature>
<evidence type="ECO:0000256" key="1">
    <source>
        <dbReference type="SAM" id="MobiDB-lite"/>
    </source>
</evidence>
<feature type="transmembrane region" description="Helical" evidence="2">
    <location>
        <begin position="246"/>
        <end position="273"/>
    </location>
</feature>
<dbReference type="AlphaFoldDB" id="A0A1C7N789"/>
<reference evidence="3 4" key="1">
    <citation type="submission" date="2016-03" db="EMBL/GenBank/DDBJ databases">
        <title>Choanephora cucurbitarum.</title>
        <authorList>
            <person name="Min B."/>
            <person name="Park H."/>
            <person name="Park J.-H."/>
            <person name="Shin H.-D."/>
            <person name="Choi I.-G."/>
        </authorList>
    </citation>
    <scope>NUCLEOTIDE SEQUENCE [LARGE SCALE GENOMIC DNA]</scope>
    <source>
        <strain evidence="3 4">KUS-F28377</strain>
    </source>
</reference>
<dbReference type="OrthoDB" id="2131431at2759"/>
<keyword evidence="2" id="KW-0472">Membrane</keyword>
<evidence type="ECO:0000256" key="2">
    <source>
        <dbReference type="SAM" id="Phobius"/>
    </source>
</evidence>
<accession>A0A1C7N789</accession>
<dbReference type="EMBL" id="LUGH01000443">
    <property type="protein sequence ID" value="OBZ85015.1"/>
    <property type="molecule type" value="Genomic_DNA"/>
</dbReference>
<evidence type="ECO:0000313" key="3">
    <source>
        <dbReference type="EMBL" id="OBZ85015.1"/>
    </source>
</evidence>
<feature type="transmembrane region" description="Helical" evidence="2">
    <location>
        <begin position="41"/>
        <end position="62"/>
    </location>
</feature>
<name>A0A1C7N789_9FUNG</name>
<evidence type="ECO:0000313" key="4">
    <source>
        <dbReference type="Proteomes" id="UP000093000"/>
    </source>
</evidence>